<proteinExistence type="predicted"/>
<evidence type="ECO:0000313" key="2">
    <source>
        <dbReference type="EMBL" id="SPP77279.1"/>
    </source>
</evidence>
<dbReference type="Proteomes" id="UP000268350">
    <property type="component" value="Unassembled WGS sequence"/>
</dbReference>
<evidence type="ECO:0000256" key="1">
    <source>
        <dbReference type="SAM" id="MobiDB-lite"/>
    </source>
</evidence>
<feature type="compositionally biased region" description="Basic and acidic residues" evidence="1">
    <location>
        <begin position="397"/>
        <end position="416"/>
    </location>
</feature>
<feature type="compositionally biased region" description="Polar residues" evidence="1">
    <location>
        <begin position="75"/>
        <end position="84"/>
    </location>
</feature>
<sequence length="1151" mass="128663">MANSQQKKIEKIRPGTVFMFVDKSGHVVKAKEFDEHEYSIKEARRLNNSSLQKSVTQTSKSYTASVQQRALQIVNDSTKSQNVSEQKKSPHYSETLRISSGKCARPKVNGDHKDIPVKESSLKKRLQKKSYQEPLGIDRNQSKNQTHQREKKAKTKTKSEPDSADEKALVKAKPKRTRTKPSSCRKPSGKLAVDTLTPLNDNGGDTDGVWFKCNVPFRVKIPFPIFTKKLFGMKPLPAGCSTIPKGKDFVDEGLERKVGCPPSFPSMCITMIPGTNPNTSPDQWTSSQLEQLNETTGTPKKKLKGIKRCSVCETCTQTGFSTNEKAPSDPVLSCLEQIREHLSTENENAQKNEMLKQKYTCRFFAEKSTSVRSLQSTANENSGPNAAATNNNRKKQFKESKETKEPKNIEYSSERTEPSIFYNRYPKCPTTRISKVCNAAVFKQSPVSGHVHREAPLAHEPKRYTPDNGFLGSGNVSVSRGRHISHQQQYQVEGGSNNSGQDATSNNSRNSDNDNERCSTTCRPEGGVSDTQWNDKHTGATIRKEDSFYDDESQASHKSQQSKGGRAGRALKRDDEPQRMSERMNDFKAKENRIKQRSKSAPANIKYRDGSHYYRVPPMVRPNGGNPKVIDHVVRQVSDRSEEDVYATIMSSNMKIFVNKRCSPQEQPVLLMPFRVENKNIGQGKAKEWRKLTLTNVTKVTPNQFRIVSGYANGSSRVPKASPPYARAVPRRAPPPAVQCRSSQGQTQSRAYPTSALRCPRHPNGPISNRNRRNPSACNRFRTAAPRNREQLQSEYREVAFGYRASRQPAVSAGSSHNTGPSAVPTQRWVNASIGSSCAIDSTSIQFQHSAERSLGVSQQTLTEQNQCPPCLAACRPQCNERSMETVTLMQPRPLRSTESFQSGNYEDQGATAMENQLQPGFGPPECHFGSRQCTGGPPSMGDFGINQQEFLMGNGYQSNPAIQHAQQYICTGSVCSHSTGLIDPRHLLPTVSASVQSNQVPMGVYQCHQPVQCQQPTDMYGNQSPFYSPEDLKESIRIMPMGFYEQTINKYKINPLDSNFRPPSLHESLLQHLQQQMEVTACSISSQSQQQQPQQSAGVYGYPNQHCIHQQQHGSSACSCPYIMPQNSYPQQQHSQQEMQFQDFDQTTIQ</sequence>
<dbReference type="EMBL" id="OUUW01000002">
    <property type="protein sequence ID" value="SPP77279.1"/>
    <property type="molecule type" value="Genomic_DNA"/>
</dbReference>
<protein>
    <submittedName>
        <fullName evidence="2">Uncharacterized protein</fullName>
    </submittedName>
</protein>
<dbReference type="AlphaFoldDB" id="A0A3B0JU99"/>
<evidence type="ECO:0000313" key="3">
    <source>
        <dbReference type="Proteomes" id="UP000268350"/>
    </source>
</evidence>
<feature type="region of interest" description="Disordered" evidence="1">
    <location>
        <begin position="716"/>
        <end position="785"/>
    </location>
</feature>
<feature type="compositionally biased region" description="Basic and acidic residues" evidence="1">
    <location>
        <begin position="533"/>
        <end position="547"/>
    </location>
</feature>
<feature type="compositionally biased region" description="Basic residues" evidence="1">
    <location>
        <begin position="170"/>
        <end position="179"/>
    </location>
</feature>
<reference evidence="3" key="1">
    <citation type="submission" date="2018-01" db="EMBL/GenBank/DDBJ databases">
        <authorList>
            <person name="Alioto T."/>
            <person name="Alioto T."/>
        </authorList>
    </citation>
    <scope>NUCLEOTIDE SEQUENCE [LARGE SCALE GENOMIC DNA]</scope>
</reference>
<feature type="region of interest" description="Disordered" evidence="1">
    <location>
        <begin position="1130"/>
        <end position="1151"/>
    </location>
</feature>
<feature type="compositionally biased region" description="Basic and acidic residues" evidence="1">
    <location>
        <begin position="157"/>
        <end position="169"/>
    </location>
</feature>
<name>A0A3B0JU99_DROGU</name>
<gene>
    <name evidence="2" type="ORF">DGUA_6G007944</name>
</gene>
<dbReference type="OrthoDB" id="7872571at2759"/>
<feature type="region of interest" description="Disordered" evidence="1">
    <location>
        <begin position="75"/>
        <end position="189"/>
    </location>
</feature>
<feature type="region of interest" description="Disordered" evidence="1">
    <location>
        <begin position="457"/>
        <end position="602"/>
    </location>
</feature>
<accession>A0A3B0JU99</accession>
<feature type="compositionally biased region" description="Low complexity" evidence="1">
    <location>
        <begin position="1130"/>
        <end position="1143"/>
    </location>
</feature>
<feature type="compositionally biased region" description="Basic and acidic residues" evidence="1">
    <location>
        <begin position="571"/>
        <end position="594"/>
    </location>
</feature>
<feature type="region of interest" description="Disordered" evidence="1">
    <location>
        <begin position="372"/>
        <end position="416"/>
    </location>
</feature>
<feature type="compositionally biased region" description="Polar residues" evidence="1">
    <location>
        <begin position="740"/>
        <end position="752"/>
    </location>
</feature>
<feature type="compositionally biased region" description="Polar residues" evidence="1">
    <location>
        <begin position="766"/>
        <end position="777"/>
    </location>
</feature>
<keyword evidence="3" id="KW-1185">Reference proteome</keyword>
<feature type="compositionally biased region" description="Polar residues" evidence="1">
    <location>
        <begin position="486"/>
        <end position="504"/>
    </location>
</feature>
<organism evidence="2 3">
    <name type="scientific">Drosophila guanche</name>
    <name type="common">Fruit fly</name>
    <dbReference type="NCBI Taxonomy" id="7266"/>
    <lineage>
        <taxon>Eukaryota</taxon>
        <taxon>Metazoa</taxon>
        <taxon>Ecdysozoa</taxon>
        <taxon>Arthropoda</taxon>
        <taxon>Hexapoda</taxon>
        <taxon>Insecta</taxon>
        <taxon>Pterygota</taxon>
        <taxon>Neoptera</taxon>
        <taxon>Endopterygota</taxon>
        <taxon>Diptera</taxon>
        <taxon>Brachycera</taxon>
        <taxon>Muscomorpha</taxon>
        <taxon>Ephydroidea</taxon>
        <taxon>Drosophilidae</taxon>
        <taxon>Drosophila</taxon>
        <taxon>Sophophora</taxon>
    </lineage>
</organism>
<dbReference type="OMA" id="CPRHPNG"/>
<feature type="compositionally biased region" description="Polar residues" evidence="1">
    <location>
        <begin position="372"/>
        <end position="391"/>
    </location>
</feature>
<feature type="compositionally biased region" description="Basic and acidic residues" evidence="1">
    <location>
        <begin position="108"/>
        <end position="122"/>
    </location>
</feature>